<dbReference type="InterPro" id="IPR012338">
    <property type="entry name" value="Beta-lactam/transpept-like"/>
</dbReference>
<organism evidence="2 3">
    <name type="scientific">Streptomyces monticola</name>
    <dbReference type="NCBI Taxonomy" id="2666263"/>
    <lineage>
        <taxon>Bacteria</taxon>
        <taxon>Bacillati</taxon>
        <taxon>Actinomycetota</taxon>
        <taxon>Actinomycetes</taxon>
        <taxon>Kitasatosporales</taxon>
        <taxon>Streptomycetaceae</taxon>
        <taxon>Streptomyces</taxon>
    </lineage>
</organism>
<dbReference type="Pfam" id="PF00144">
    <property type="entry name" value="Beta-lactamase"/>
    <property type="match status" value="1"/>
</dbReference>
<dbReference type="RefSeq" id="WP_381828827.1">
    <property type="nucleotide sequence ID" value="NZ_JBHTCF010000003.1"/>
</dbReference>
<evidence type="ECO:0000313" key="2">
    <source>
        <dbReference type="EMBL" id="MFC7304416.1"/>
    </source>
</evidence>
<protein>
    <submittedName>
        <fullName evidence="2">Serine hydrolase domain-containing protein</fullName>
    </submittedName>
</protein>
<comment type="caution">
    <text evidence="2">The sequence shown here is derived from an EMBL/GenBank/DDBJ whole genome shotgun (WGS) entry which is preliminary data.</text>
</comment>
<dbReference type="GO" id="GO:0016787">
    <property type="term" value="F:hydrolase activity"/>
    <property type="evidence" value="ECO:0007669"/>
    <property type="project" value="UniProtKB-KW"/>
</dbReference>
<dbReference type="InterPro" id="IPR052907">
    <property type="entry name" value="Beta-lactamase/esterase"/>
</dbReference>
<dbReference type="PANTHER" id="PTHR43319:SF3">
    <property type="entry name" value="BETA-LACTAMASE-RELATED DOMAIN-CONTAINING PROTEIN"/>
    <property type="match status" value="1"/>
</dbReference>
<name>A0ABW2JFS7_9ACTN</name>
<evidence type="ECO:0000313" key="3">
    <source>
        <dbReference type="Proteomes" id="UP001596523"/>
    </source>
</evidence>
<feature type="domain" description="Beta-lactamase-related" evidence="1">
    <location>
        <begin position="32"/>
        <end position="356"/>
    </location>
</feature>
<sequence>MPSSMRVEGTVAEGFEGVREEFAAVLEAEAHDTGAQLAVYRHGRRVVDLWAEGAEPATGGELTGLHSVTKGAAHLVVALLVQDGILELDREVAAYWPEFAAEGKDALTLRELLQHRAGAIGVEGGFTLDELADDRLLARRLAGHRPYWKPGTRSGYHALVIGALTGEVVFRATGRTLKEHYEKRIRAPHGLDFHLGLPEWLEPHYRPVLPMRPTPEQAAELAAAEAPGEALRVAFNWHAAEPTDLVEYANSRTIRANGPASAGGVGNARGVAGMYAAAISGLDGAAPLLKPDTIAEFTGLQTPGPDAVTGEPDLFALGFRASQVVYPYLGADSFGHSGAAGAESWADPGTGLAYAYTRRLWAYPGGAAPENLRLGAAVLGAYAESSD</sequence>
<keyword evidence="3" id="KW-1185">Reference proteome</keyword>
<dbReference type="Gene3D" id="3.40.710.10">
    <property type="entry name" value="DD-peptidase/beta-lactamase superfamily"/>
    <property type="match status" value="1"/>
</dbReference>
<accession>A0ABW2JFS7</accession>
<dbReference type="EMBL" id="JBHTCF010000003">
    <property type="protein sequence ID" value="MFC7304416.1"/>
    <property type="molecule type" value="Genomic_DNA"/>
</dbReference>
<dbReference type="SUPFAM" id="SSF56601">
    <property type="entry name" value="beta-lactamase/transpeptidase-like"/>
    <property type="match status" value="1"/>
</dbReference>
<evidence type="ECO:0000259" key="1">
    <source>
        <dbReference type="Pfam" id="PF00144"/>
    </source>
</evidence>
<proteinExistence type="predicted"/>
<dbReference type="Proteomes" id="UP001596523">
    <property type="component" value="Unassembled WGS sequence"/>
</dbReference>
<dbReference type="PANTHER" id="PTHR43319">
    <property type="entry name" value="BETA-LACTAMASE-RELATED"/>
    <property type="match status" value="1"/>
</dbReference>
<reference evidence="3" key="1">
    <citation type="journal article" date="2019" name="Int. J. Syst. Evol. Microbiol.">
        <title>The Global Catalogue of Microorganisms (GCM) 10K type strain sequencing project: providing services to taxonomists for standard genome sequencing and annotation.</title>
        <authorList>
            <consortium name="The Broad Institute Genomics Platform"/>
            <consortium name="The Broad Institute Genome Sequencing Center for Infectious Disease"/>
            <person name="Wu L."/>
            <person name="Ma J."/>
        </authorList>
    </citation>
    <scope>NUCLEOTIDE SEQUENCE [LARGE SCALE GENOMIC DNA]</scope>
    <source>
        <strain evidence="3">SYNS20</strain>
    </source>
</reference>
<keyword evidence="2" id="KW-0378">Hydrolase</keyword>
<dbReference type="InterPro" id="IPR001466">
    <property type="entry name" value="Beta-lactam-related"/>
</dbReference>
<gene>
    <name evidence="2" type="ORF">ACFQVC_09360</name>
</gene>